<feature type="domain" description="N-acetyltransferase" evidence="1">
    <location>
        <begin position="134"/>
        <end position="272"/>
    </location>
</feature>
<reference evidence="3" key="1">
    <citation type="journal article" date="2019" name="Int. J. Syst. Evol. Microbiol.">
        <title>The Global Catalogue of Microorganisms (GCM) 10K type strain sequencing project: providing services to taxonomists for standard genome sequencing and annotation.</title>
        <authorList>
            <consortium name="The Broad Institute Genomics Platform"/>
            <consortium name="The Broad Institute Genome Sequencing Center for Infectious Disease"/>
            <person name="Wu L."/>
            <person name="Ma J."/>
        </authorList>
    </citation>
    <scope>NUCLEOTIDE SEQUENCE [LARGE SCALE GENOMIC DNA]</scope>
    <source>
        <strain evidence="3">CGMCC 1.18575</strain>
    </source>
</reference>
<comment type="caution">
    <text evidence="2">The sequence shown here is derived from an EMBL/GenBank/DDBJ whole genome shotgun (WGS) entry which is preliminary data.</text>
</comment>
<name>A0ABW0HS44_9BACL</name>
<dbReference type="RefSeq" id="WP_378132407.1">
    <property type="nucleotide sequence ID" value="NZ_JBHSMI010000023.1"/>
</dbReference>
<dbReference type="Proteomes" id="UP001596113">
    <property type="component" value="Unassembled WGS sequence"/>
</dbReference>
<proteinExistence type="predicted"/>
<evidence type="ECO:0000259" key="1">
    <source>
        <dbReference type="PROSITE" id="PS51186"/>
    </source>
</evidence>
<dbReference type="EMBL" id="JBHSMI010000023">
    <property type="protein sequence ID" value="MFC5403233.1"/>
    <property type="molecule type" value="Genomic_DNA"/>
</dbReference>
<protein>
    <submittedName>
        <fullName evidence="2">N-acetyltransferase</fullName>
    </submittedName>
</protein>
<dbReference type="Gene3D" id="3.40.630.30">
    <property type="match status" value="1"/>
</dbReference>
<keyword evidence="3" id="KW-1185">Reference proteome</keyword>
<dbReference type="SUPFAM" id="SSF55729">
    <property type="entry name" value="Acyl-CoA N-acyltransferases (Nat)"/>
    <property type="match status" value="1"/>
</dbReference>
<dbReference type="CDD" id="cd04301">
    <property type="entry name" value="NAT_SF"/>
    <property type="match status" value="1"/>
</dbReference>
<gene>
    <name evidence="2" type="ORF">ACFPOF_10885</name>
</gene>
<evidence type="ECO:0000313" key="2">
    <source>
        <dbReference type="EMBL" id="MFC5403233.1"/>
    </source>
</evidence>
<organism evidence="2 3">
    <name type="scientific">Cohnella soli</name>
    <dbReference type="NCBI Taxonomy" id="425005"/>
    <lineage>
        <taxon>Bacteria</taxon>
        <taxon>Bacillati</taxon>
        <taxon>Bacillota</taxon>
        <taxon>Bacilli</taxon>
        <taxon>Bacillales</taxon>
        <taxon>Paenibacillaceae</taxon>
        <taxon>Cohnella</taxon>
    </lineage>
</organism>
<evidence type="ECO:0000313" key="3">
    <source>
        <dbReference type="Proteomes" id="UP001596113"/>
    </source>
</evidence>
<dbReference type="InterPro" id="IPR016181">
    <property type="entry name" value="Acyl_CoA_acyltransferase"/>
</dbReference>
<accession>A0ABW0HS44</accession>
<dbReference type="PROSITE" id="PS51186">
    <property type="entry name" value="GNAT"/>
    <property type="match status" value="1"/>
</dbReference>
<sequence length="272" mass="30331">MKLPVINEELAARIVQSETDYFISRISSIGERDGNPEGVEVRKFGSATAFYIRTMPWGLFNSVKGFSQDDSDKLEEMIAFYRERDRAFQLDINPIGVHSETLKQLAVNGLCQTGFHSVLYGLPSSEPPQLPSNVQIRLIDNEADFDLYAGIHCVGSGMDIVHKHHFVNNNIGLLNRPGWKMFLALCDDMPAAVAVMHIGNNIASFTLAATAPEFRRKGLQTALLSWRMHEAYKANCELAVAQASFGSSSQHNMERVGMRIAWTRAVWAPLSQ</sequence>
<dbReference type="InterPro" id="IPR000182">
    <property type="entry name" value="GNAT_dom"/>
</dbReference>